<evidence type="ECO:0000256" key="8">
    <source>
        <dbReference type="SAM" id="Phobius"/>
    </source>
</evidence>
<reference evidence="11 12" key="1">
    <citation type="submission" date="2024-02" db="EMBL/GenBank/DDBJ databases">
        <title>First draft genome assembly of two strains of Seiridium cardinale.</title>
        <authorList>
            <person name="Emiliani G."/>
            <person name="Scali E."/>
        </authorList>
    </citation>
    <scope>NUCLEOTIDE SEQUENCE [LARGE SCALE GENOMIC DNA]</scope>
    <source>
        <strain evidence="11 12">BM-138-000479</strain>
    </source>
</reference>
<dbReference type="Proteomes" id="UP001465668">
    <property type="component" value="Unassembled WGS sequence"/>
</dbReference>
<evidence type="ECO:0000256" key="1">
    <source>
        <dbReference type="ARBA" id="ARBA00004370"/>
    </source>
</evidence>
<feature type="region of interest" description="Disordered" evidence="7">
    <location>
        <begin position="240"/>
        <end position="262"/>
    </location>
</feature>
<evidence type="ECO:0000256" key="5">
    <source>
        <dbReference type="ARBA" id="ARBA00022989"/>
    </source>
</evidence>
<dbReference type="SMART" id="SM00665">
    <property type="entry name" value="B561"/>
    <property type="match status" value="1"/>
</dbReference>
<comment type="caution">
    <text evidence="11">The sequence shown here is derived from an EMBL/GenBank/DDBJ whole genome shotgun (WGS) entry which is preliminary data.</text>
</comment>
<proteinExistence type="predicted"/>
<comment type="subcellular location">
    <subcellularLocation>
        <location evidence="1">Membrane</location>
    </subcellularLocation>
</comment>
<name>A0ABR2XLL5_9PEZI</name>
<evidence type="ECO:0000256" key="9">
    <source>
        <dbReference type="SAM" id="SignalP"/>
    </source>
</evidence>
<gene>
    <name evidence="11" type="ORF">SCAR479_08761</name>
</gene>
<accession>A0ABR2XLL5</accession>
<feature type="domain" description="Cytochrome b561" evidence="10">
    <location>
        <begin position="32"/>
        <end position="236"/>
    </location>
</feature>
<keyword evidence="2" id="KW-0813">Transport</keyword>
<dbReference type="InterPro" id="IPR006593">
    <property type="entry name" value="Cyt_b561/ferric_Rdtase_TM"/>
</dbReference>
<dbReference type="PROSITE" id="PS50939">
    <property type="entry name" value="CYTOCHROME_B561"/>
    <property type="match status" value="1"/>
</dbReference>
<protein>
    <recommendedName>
        <fullName evidence="10">Cytochrome b561 domain-containing protein</fullName>
    </recommendedName>
</protein>
<evidence type="ECO:0000313" key="12">
    <source>
        <dbReference type="Proteomes" id="UP001465668"/>
    </source>
</evidence>
<feature type="transmembrane region" description="Helical" evidence="8">
    <location>
        <begin position="142"/>
        <end position="163"/>
    </location>
</feature>
<dbReference type="PANTHER" id="PTHR47797:SF1">
    <property type="entry name" value="CYTOCHROME B561 DOMAIN-CONTAINING PROTEIN-RELATED"/>
    <property type="match status" value="1"/>
</dbReference>
<feature type="region of interest" description="Disordered" evidence="7">
    <location>
        <begin position="355"/>
        <end position="375"/>
    </location>
</feature>
<evidence type="ECO:0000256" key="7">
    <source>
        <dbReference type="SAM" id="MobiDB-lite"/>
    </source>
</evidence>
<dbReference type="PANTHER" id="PTHR47797">
    <property type="entry name" value="DEHYDROGENASE, PUTATIVE (AFU_ORTHOLOGUE AFUA_8G05805)-RELATED"/>
    <property type="match status" value="1"/>
</dbReference>
<dbReference type="EMBL" id="JARVKM010000040">
    <property type="protein sequence ID" value="KAK9774676.1"/>
    <property type="molecule type" value="Genomic_DNA"/>
</dbReference>
<feature type="transmembrane region" description="Helical" evidence="8">
    <location>
        <begin position="183"/>
        <end position="205"/>
    </location>
</feature>
<evidence type="ECO:0000259" key="10">
    <source>
        <dbReference type="PROSITE" id="PS50939"/>
    </source>
</evidence>
<feature type="signal peptide" evidence="9">
    <location>
        <begin position="1"/>
        <end position="19"/>
    </location>
</feature>
<keyword evidence="6 8" id="KW-0472">Membrane</keyword>
<evidence type="ECO:0000313" key="11">
    <source>
        <dbReference type="EMBL" id="KAK9774676.1"/>
    </source>
</evidence>
<organism evidence="11 12">
    <name type="scientific">Seiridium cardinale</name>
    <dbReference type="NCBI Taxonomy" id="138064"/>
    <lineage>
        <taxon>Eukaryota</taxon>
        <taxon>Fungi</taxon>
        <taxon>Dikarya</taxon>
        <taxon>Ascomycota</taxon>
        <taxon>Pezizomycotina</taxon>
        <taxon>Sordariomycetes</taxon>
        <taxon>Xylariomycetidae</taxon>
        <taxon>Amphisphaeriales</taxon>
        <taxon>Sporocadaceae</taxon>
        <taxon>Seiridium</taxon>
    </lineage>
</organism>
<evidence type="ECO:0000256" key="2">
    <source>
        <dbReference type="ARBA" id="ARBA00022448"/>
    </source>
</evidence>
<feature type="transmembrane region" description="Helical" evidence="8">
    <location>
        <begin position="68"/>
        <end position="90"/>
    </location>
</feature>
<dbReference type="Gene3D" id="1.20.120.1770">
    <property type="match status" value="1"/>
</dbReference>
<dbReference type="CDD" id="cd08760">
    <property type="entry name" value="Cyt_b561_FRRS1_like"/>
    <property type="match status" value="1"/>
</dbReference>
<feature type="transmembrane region" description="Helical" evidence="8">
    <location>
        <begin position="211"/>
        <end position="230"/>
    </location>
</feature>
<feature type="transmembrane region" description="Helical" evidence="8">
    <location>
        <begin position="102"/>
        <end position="122"/>
    </location>
</feature>
<feature type="compositionally biased region" description="Basic and acidic residues" evidence="7">
    <location>
        <begin position="364"/>
        <end position="373"/>
    </location>
</feature>
<evidence type="ECO:0000256" key="6">
    <source>
        <dbReference type="ARBA" id="ARBA00023136"/>
    </source>
</evidence>
<sequence>MWSATLALLASGSAVYAQGQWGDDYDGDGPGYVYYYGYGSQGGDDAFGDGFGSGIGIDVDTASNYRTIHGVLAALAFVGLFPIGAILMRVVPGRLSWIVHGIVQLIAYVIYIAGAALGIYLVRMVRIPPNGRSLLSIPQANAHPIIGLVVLAILFFQPAVGWIHHLKYKRLGRRTAWSYAHLWIGRLAITLGIVNGGLGLGLARASHSATVAYSVIAAIMWLLWVVAAVVGERRRRNALTPPAKRLNEPGPSPPYTPGPLYGGPPVTEDASRGIELGAIKAGRRGRMRLFARLAEAKKTHDLPRNGSQSTGTHFEILPLGWITTFPRRSPIHKDTIDCLHSYYDFETRYTGLDTRPSGSRHRIGRDNAPKLDGHGASPIISALLLEAGRRERDG</sequence>
<keyword evidence="4" id="KW-0249">Electron transport</keyword>
<feature type="chain" id="PRO_5045909445" description="Cytochrome b561 domain-containing protein" evidence="9">
    <location>
        <begin position="20"/>
        <end position="394"/>
    </location>
</feature>
<evidence type="ECO:0000256" key="4">
    <source>
        <dbReference type="ARBA" id="ARBA00022982"/>
    </source>
</evidence>
<evidence type="ECO:0000256" key="3">
    <source>
        <dbReference type="ARBA" id="ARBA00022692"/>
    </source>
</evidence>
<keyword evidence="5 8" id="KW-1133">Transmembrane helix</keyword>
<keyword evidence="3 8" id="KW-0812">Transmembrane</keyword>
<keyword evidence="12" id="KW-1185">Reference proteome</keyword>
<keyword evidence="9" id="KW-0732">Signal</keyword>